<dbReference type="Pfam" id="PF06028">
    <property type="entry name" value="DUF915"/>
    <property type="match status" value="1"/>
</dbReference>
<dbReference type="InterPro" id="IPR010315">
    <property type="entry name" value="DUF915_hydro-like"/>
</dbReference>
<organism evidence="2 3">
    <name type="scientific">Rossellomorea vietnamensis</name>
    <dbReference type="NCBI Taxonomy" id="218284"/>
    <lineage>
        <taxon>Bacteria</taxon>
        <taxon>Bacillati</taxon>
        <taxon>Bacillota</taxon>
        <taxon>Bacilli</taxon>
        <taxon>Bacillales</taxon>
        <taxon>Bacillaceae</taxon>
        <taxon>Rossellomorea</taxon>
    </lineage>
</organism>
<evidence type="ECO:0008006" key="4">
    <source>
        <dbReference type="Google" id="ProtNLM"/>
    </source>
</evidence>
<dbReference type="Proteomes" id="UP000050398">
    <property type="component" value="Unassembled WGS sequence"/>
</dbReference>
<evidence type="ECO:0000256" key="1">
    <source>
        <dbReference type="SAM" id="Phobius"/>
    </source>
</evidence>
<keyword evidence="1" id="KW-0472">Membrane</keyword>
<dbReference type="EMBL" id="LIXZ01000005">
    <property type="protein sequence ID" value="KPL59979.1"/>
    <property type="molecule type" value="Genomic_DNA"/>
</dbReference>
<dbReference type="SUPFAM" id="SSF53474">
    <property type="entry name" value="alpha/beta-Hydrolases"/>
    <property type="match status" value="1"/>
</dbReference>
<comment type="caution">
    <text evidence="2">The sequence shown here is derived from an EMBL/GenBank/DDBJ whole genome shotgun (WGS) entry which is preliminary data.</text>
</comment>
<name>A0A0P6WQX6_9BACI</name>
<sequence>MFLSVKFKQSFFWSGLLIIAFFTLYTIFRTTNVQSSEKPLTAEEKYPTVFVHGYKGTYNSFRTMLDRFENQHGWGQKTLEITVSDSGSIRYKGNLPKNPSSPPLVQVIFEDNRASLDKQAIWLENAMKLLHHQFDVSTVNIVAHSMGGLASTQYLENTSNETFVPKTNKFITIATPFQGVTKESYGQINTGAAVIDLKPGSRALKKMYLNRHLIPSEINVLSIAGSGDDVVNVQSALESRSFFEKNPFQSKIVYDPSISHSGLHETMKVDRLVGDYLWGK</sequence>
<dbReference type="AlphaFoldDB" id="A0A0P6WQX6"/>
<dbReference type="InterPro" id="IPR029058">
    <property type="entry name" value="AB_hydrolase_fold"/>
</dbReference>
<proteinExistence type="predicted"/>
<evidence type="ECO:0000313" key="3">
    <source>
        <dbReference type="Proteomes" id="UP000050398"/>
    </source>
</evidence>
<feature type="transmembrane region" description="Helical" evidence="1">
    <location>
        <begin position="12"/>
        <end position="28"/>
    </location>
</feature>
<gene>
    <name evidence="2" type="ORF">AM506_07845</name>
</gene>
<evidence type="ECO:0000313" key="2">
    <source>
        <dbReference type="EMBL" id="KPL59979.1"/>
    </source>
</evidence>
<keyword evidence="1" id="KW-0812">Transmembrane</keyword>
<keyword evidence="1" id="KW-1133">Transmembrane helix</keyword>
<dbReference type="PATRIC" id="fig|218284.4.peg.3184"/>
<reference evidence="2 3" key="1">
    <citation type="submission" date="2015-08" db="EMBL/GenBank/DDBJ databases">
        <title>Draft Genome Sequence of Bacillus vietnamensis UCD-SED5.</title>
        <authorList>
            <person name="Lee R.D."/>
            <person name="Jospin G."/>
            <person name="Lang J.M."/>
            <person name="Coil D.A."/>
            <person name="Eisen J.A."/>
        </authorList>
    </citation>
    <scope>NUCLEOTIDE SEQUENCE [LARGE SCALE GENOMIC DNA]</scope>
    <source>
        <strain evidence="2 3">UCD-SED5</strain>
    </source>
</reference>
<dbReference type="eggNOG" id="COG4814">
    <property type="taxonomic scope" value="Bacteria"/>
</dbReference>
<accession>A0A0P6WQX6</accession>
<dbReference type="Gene3D" id="3.40.50.1820">
    <property type="entry name" value="alpha/beta hydrolase"/>
    <property type="match status" value="1"/>
</dbReference>
<protein>
    <recommendedName>
        <fullName evidence="4">Alpha/beta hydrolase</fullName>
    </recommendedName>
</protein>